<dbReference type="Proteomes" id="UP000642468">
    <property type="component" value="Unassembled WGS sequence"/>
</dbReference>
<proteinExistence type="predicted"/>
<dbReference type="Pfam" id="PF07484">
    <property type="entry name" value="Collar"/>
    <property type="match status" value="1"/>
</dbReference>
<dbReference type="InterPro" id="IPR011083">
    <property type="entry name" value="Phage_tail_collar_dom"/>
</dbReference>
<reference evidence="2 3" key="1">
    <citation type="submission" date="2020-09" db="EMBL/GenBank/DDBJ databases">
        <authorList>
            <person name="Kim M.K."/>
        </authorList>
    </citation>
    <scope>NUCLEOTIDE SEQUENCE [LARGE SCALE GENOMIC DNA]</scope>
    <source>
        <strain evidence="2 3">BT646</strain>
    </source>
</reference>
<feature type="domain" description="Phage tail collar" evidence="1">
    <location>
        <begin position="6"/>
        <end position="61"/>
    </location>
</feature>
<dbReference type="SUPFAM" id="SSF88874">
    <property type="entry name" value="Receptor-binding domain of short tail fibre protein gp12"/>
    <property type="match status" value="1"/>
</dbReference>
<dbReference type="InterPro" id="IPR037053">
    <property type="entry name" value="Phage_tail_collar_dom_sf"/>
</dbReference>
<dbReference type="EMBL" id="JACWZZ010000001">
    <property type="protein sequence ID" value="MBD2714349.1"/>
    <property type="molecule type" value="Genomic_DNA"/>
</dbReference>
<dbReference type="Gene3D" id="3.90.1340.10">
    <property type="entry name" value="Phage tail collar domain"/>
    <property type="match status" value="1"/>
</dbReference>
<dbReference type="RefSeq" id="WP_190783437.1">
    <property type="nucleotide sequence ID" value="NZ_JACWZZ010000001.1"/>
</dbReference>
<sequence>MDAFLGEIRLMGFLYAPKGWLFCQGQLLQISTNQALFSLLGTMYGGDGRTTFALPDLRGRVALGAGQGPGLAPYVQGQRGGTETVTLATAEMPKHEHTFTGTIKTADAAEFPQISQSYPATGTVTQFATGKPNISLASGSLPGTLSSMGGSQGHDNRQPMAVMNYAIAIQGYFPSRG</sequence>
<name>A0ABR8JC51_9BACT</name>
<evidence type="ECO:0000313" key="2">
    <source>
        <dbReference type="EMBL" id="MBD2714349.1"/>
    </source>
</evidence>
<organism evidence="2 3">
    <name type="scientific">Hymenobacter duratus</name>
    <dbReference type="NCBI Taxonomy" id="2771356"/>
    <lineage>
        <taxon>Bacteria</taxon>
        <taxon>Pseudomonadati</taxon>
        <taxon>Bacteroidota</taxon>
        <taxon>Cytophagia</taxon>
        <taxon>Cytophagales</taxon>
        <taxon>Hymenobacteraceae</taxon>
        <taxon>Hymenobacter</taxon>
    </lineage>
</organism>
<accession>A0ABR8JC51</accession>
<comment type="caution">
    <text evidence="2">The sequence shown here is derived from an EMBL/GenBank/DDBJ whole genome shotgun (WGS) entry which is preliminary data.</text>
</comment>
<gene>
    <name evidence="2" type="ORF">IC231_04805</name>
</gene>
<protein>
    <submittedName>
        <fullName evidence="2">Phage tail protein</fullName>
    </submittedName>
</protein>
<evidence type="ECO:0000313" key="3">
    <source>
        <dbReference type="Proteomes" id="UP000642468"/>
    </source>
</evidence>
<evidence type="ECO:0000259" key="1">
    <source>
        <dbReference type="Pfam" id="PF07484"/>
    </source>
</evidence>
<keyword evidence="3" id="KW-1185">Reference proteome</keyword>